<evidence type="ECO:0000313" key="1">
    <source>
        <dbReference type="EMBL" id="GBB98374.1"/>
    </source>
</evidence>
<organism evidence="1 2">
    <name type="scientific">Rhizophagus clarus</name>
    <dbReference type="NCBI Taxonomy" id="94130"/>
    <lineage>
        <taxon>Eukaryota</taxon>
        <taxon>Fungi</taxon>
        <taxon>Fungi incertae sedis</taxon>
        <taxon>Mucoromycota</taxon>
        <taxon>Glomeromycotina</taxon>
        <taxon>Glomeromycetes</taxon>
        <taxon>Glomerales</taxon>
        <taxon>Glomeraceae</taxon>
        <taxon>Rhizophagus</taxon>
    </lineage>
</organism>
<evidence type="ECO:0000313" key="2">
    <source>
        <dbReference type="Proteomes" id="UP000247702"/>
    </source>
</evidence>
<accession>A0A2Z6RJU4</accession>
<reference evidence="1 2" key="1">
    <citation type="submission" date="2017-11" db="EMBL/GenBank/DDBJ databases">
        <title>The genome of Rhizophagus clarus HR1 reveals common genetic basis of auxotrophy among arbuscular mycorrhizal fungi.</title>
        <authorList>
            <person name="Kobayashi Y."/>
        </authorList>
    </citation>
    <scope>NUCLEOTIDE SEQUENCE [LARGE SCALE GENOMIC DNA]</scope>
    <source>
        <strain evidence="1 2">HR1</strain>
    </source>
</reference>
<sequence length="66" mass="7469">MSLIFVSLGDAFLDQDFGLGYEEDTFLEPDFSLDYENGRLPGSGFQLRALDYARNVLLELDFGLEL</sequence>
<name>A0A2Z6RJU4_9GLOM</name>
<keyword evidence="2" id="KW-1185">Reference proteome</keyword>
<proteinExistence type="predicted"/>
<protein>
    <submittedName>
        <fullName evidence="1">Uncharacterized protein</fullName>
    </submittedName>
</protein>
<comment type="caution">
    <text evidence="1">The sequence shown here is derived from an EMBL/GenBank/DDBJ whole genome shotgun (WGS) entry which is preliminary data.</text>
</comment>
<dbReference type="AlphaFoldDB" id="A0A2Z6RJU4"/>
<dbReference type="Proteomes" id="UP000247702">
    <property type="component" value="Unassembled WGS sequence"/>
</dbReference>
<dbReference type="EMBL" id="BEXD01002452">
    <property type="protein sequence ID" value="GBB98374.1"/>
    <property type="molecule type" value="Genomic_DNA"/>
</dbReference>
<gene>
    <name evidence="1" type="ORF">RclHR1_32040001</name>
</gene>